<name>A0A0R1TJM6_9LACO</name>
<protein>
    <submittedName>
        <fullName evidence="2">Uncharacterized protein</fullName>
    </submittedName>
</protein>
<keyword evidence="1" id="KW-0812">Transmembrane</keyword>
<dbReference type="OrthoDB" id="2295747at2"/>
<reference evidence="2 3" key="1">
    <citation type="journal article" date="2015" name="Genome Announc.">
        <title>Expanding the biotechnology potential of lactobacilli through comparative genomics of 213 strains and associated genera.</title>
        <authorList>
            <person name="Sun Z."/>
            <person name="Harris H.M."/>
            <person name="McCann A."/>
            <person name="Guo C."/>
            <person name="Argimon S."/>
            <person name="Zhang W."/>
            <person name="Yang X."/>
            <person name="Jeffery I.B."/>
            <person name="Cooney J.C."/>
            <person name="Kagawa T.F."/>
            <person name="Liu W."/>
            <person name="Song Y."/>
            <person name="Salvetti E."/>
            <person name="Wrobel A."/>
            <person name="Rasinkangas P."/>
            <person name="Parkhill J."/>
            <person name="Rea M.C."/>
            <person name="O'Sullivan O."/>
            <person name="Ritari J."/>
            <person name="Douillard F.P."/>
            <person name="Paul Ross R."/>
            <person name="Yang R."/>
            <person name="Briner A.E."/>
            <person name="Felis G.E."/>
            <person name="de Vos W.M."/>
            <person name="Barrangou R."/>
            <person name="Klaenhammer T.R."/>
            <person name="Caufield P.W."/>
            <person name="Cui Y."/>
            <person name="Zhang H."/>
            <person name="O'Toole P.W."/>
        </authorList>
    </citation>
    <scope>NUCLEOTIDE SEQUENCE [LARGE SCALE GENOMIC DNA]</scope>
    <source>
        <strain evidence="2 3">DSM 15833</strain>
    </source>
</reference>
<evidence type="ECO:0000256" key="1">
    <source>
        <dbReference type="SAM" id="Phobius"/>
    </source>
</evidence>
<keyword evidence="1" id="KW-1133">Transmembrane helix</keyword>
<dbReference type="EMBL" id="AZFH01000037">
    <property type="protein sequence ID" value="KRL81328.1"/>
    <property type="molecule type" value="Genomic_DNA"/>
</dbReference>
<evidence type="ECO:0000313" key="3">
    <source>
        <dbReference type="Proteomes" id="UP000051048"/>
    </source>
</evidence>
<feature type="transmembrane region" description="Helical" evidence="1">
    <location>
        <begin position="67"/>
        <end position="85"/>
    </location>
</feature>
<gene>
    <name evidence="2" type="ORF">FC36_GL001731</name>
</gene>
<dbReference type="STRING" id="1423740.FC36_GL001731"/>
<keyword evidence="1" id="KW-0472">Membrane</keyword>
<sequence>MKALKQLFSLQAIWYLAFAAFFSYVVPIIFAVAGTNDVLRIEFILFLINVAYAVLVGIIIGKKDQTIIFTIFFPLLFQISYSSFFGGFSSYVRYFGPVYLLMTLLAYGASKD</sequence>
<organism evidence="2 3">
    <name type="scientific">Ligilactobacillus equi DSM 15833 = JCM 10991</name>
    <dbReference type="NCBI Taxonomy" id="1423740"/>
    <lineage>
        <taxon>Bacteria</taxon>
        <taxon>Bacillati</taxon>
        <taxon>Bacillota</taxon>
        <taxon>Bacilli</taxon>
        <taxon>Lactobacillales</taxon>
        <taxon>Lactobacillaceae</taxon>
        <taxon>Ligilactobacillus</taxon>
    </lineage>
</organism>
<feature type="transmembrane region" description="Helical" evidence="1">
    <location>
        <begin position="12"/>
        <end position="33"/>
    </location>
</feature>
<proteinExistence type="predicted"/>
<dbReference type="AlphaFoldDB" id="A0A0R1TJM6"/>
<accession>A0A0R1TJM6</accession>
<dbReference type="PATRIC" id="fig|1423740.3.peg.1867"/>
<feature type="transmembrane region" description="Helical" evidence="1">
    <location>
        <begin position="39"/>
        <end position="60"/>
    </location>
</feature>
<evidence type="ECO:0000313" key="2">
    <source>
        <dbReference type="EMBL" id="KRL81328.1"/>
    </source>
</evidence>
<comment type="caution">
    <text evidence="2">The sequence shown here is derived from an EMBL/GenBank/DDBJ whole genome shotgun (WGS) entry which is preliminary data.</text>
</comment>
<dbReference type="Proteomes" id="UP000051048">
    <property type="component" value="Unassembled WGS sequence"/>
</dbReference>
<dbReference type="RefSeq" id="WP_023860587.1">
    <property type="nucleotide sequence ID" value="NZ_AZFH01000037.1"/>
</dbReference>